<dbReference type="Ensembl" id="ENSCINT00000029961.2">
    <property type="protein sequence ID" value="ENSCINP00000029715.2"/>
    <property type="gene ID" value="ENSCING00000017653.2"/>
</dbReference>
<protein>
    <recommendedName>
        <fullName evidence="4">Transcription factor protein</fullName>
    </recommendedName>
</protein>
<reference evidence="2" key="3">
    <citation type="submission" date="2025-09" db="UniProtKB">
        <authorList>
            <consortium name="Ensembl"/>
        </authorList>
    </citation>
    <scope>IDENTIFICATION</scope>
</reference>
<dbReference type="OMA" id="MTPGHRV"/>
<feature type="region of interest" description="Disordered" evidence="1">
    <location>
        <begin position="97"/>
        <end position="144"/>
    </location>
</feature>
<sequence length="246" mass="26525">EEATRRRMLSMAGHGLYVPHPGYQYPPVCVGSPQHLHPGGSMSLPTTPHHYPPQQYRQPMTPGHRVAANHSSTFHFMTGRQRQPRQLFGCPNNSYHIGTPENSSTPNNRSMTSHTTSMTSHTTSMTSHTTSPHSSSGGSSMFGSLVDSIPTQNLNEIDLDSSLADLSMLQGSLWDGSGATLPPLDVGPVDPFDDSGGQTGNPLPDPGSSHMSEQVTSSDDPPLFTPGGRFHGNDVQFFNTKPVMLH</sequence>
<reference evidence="2" key="2">
    <citation type="submission" date="2025-08" db="UniProtKB">
        <authorList>
            <consortium name="Ensembl"/>
        </authorList>
    </citation>
    <scope>IDENTIFICATION</scope>
</reference>
<dbReference type="InParanoid" id="F6WZ28"/>
<evidence type="ECO:0000313" key="2">
    <source>
        <dbReference type="Ensembl" id="ENSCINP00000029715.2"/>
    </source>
</evidence>
<dbReference type="Proteomes" id="UP000008144">
    <property type="component" value="Unassembled WGS sequence"/>
</dbReference>
<dbReference type="AlphaFoldDB" id="F6WZ28"/>
<proteinExistence type="predicted"/>
<feature type="compositionally biased region" description="Low complexity" evidence="1">
    <location>
        <begin position="110"/>
        <end position="144"/>
    </location>
</feature>
<dbReference type="GeneTree" id="ENSGT00390000005937"/>
<evidence type="ECO:0000256" key="1">
    <source>
        <dbReference type="SAM" id="MobiDB-lite"/>
    </source>
</evidence>
<name>F6WZ28_CIOIN</name>
<evidence type="ECO:0000313" key="3">
    <source>
        <dbReference type="Proteomes" id="UP000008144"/>
    </source>
</evidence>
<feature type="compositionally biased region" description="Polar residues" evidence="1">
    <location>
        <begin position="209"/>
        <end position="219"/>
    </location>
</feature>
<evidence type="ECO:0008006" key="4">
    <source>
        <dbReference type="Google" id="ProtNLM"/>
    </source>
</evidence>
<dbReference type="HOGENOM" id="CLU_1131210_0_0_1"/>
<feature type="region of interest" description="Disordered" evidence="1">
    <location>
        <begin position="180"/>
        <end position="231"/>
    </location>
</feature>
<feature type="compositionally biased region" description="Polar residues" evidence="1">
    <location>
        <begin position="97"/>
        <end position="109"/>
    </location>
</feature>
<organism evidence="2 3">
    <name type="scientific">Ciona intestinalis</name>
    <name type="common">Transparent sea squirt</name>
    <name type="synonym">Ascidia intestinalis</name>
    <dbReference type="NCBI Taxonomy" id="7719"/>
    <lineage>
        <taxon>Eukaryota</taxon>
        <taxon>Metazoa</taxon>
        <taxon>Chordata</taxon>
        <taxon>Tunicata</taxon>
        <taxon>Ascidiacea</taxon>
        <taxon>Phlebobranchia</taxon>
        <taxon>Cionidae</taxon>
        <taxon>Ciona</taxon>
    </lineage>
</organism>
<keyword evidence="3" id="KW-1185">Reference proteome</keyword>
<reference evidence="3" key="1">
    <citation type="journal article" date="2002" name="Science">
        <title>The draft genome of Ciona intestinalis: insights into chordate and vertebrate origins.</title>
        <authorList>
            <person name="Dehal P."/>
            <person name="Satou Y."/>
            <person name="Campbell R.K."/>
            <person name="Chapman J."/>
            <person name="Degnan B."/>
            <person name="De Tomaso A."/>
            <person name="Davidson B."/>
            <person name="Di Gregorio A."/>
            <person name="Gelpke M."/>
            <person name="Goodstein D.M."/>
            <person name="Harafuji N."/>
            <person name="Hastings K.E."/>
            <person name="Ho I."/>
            <person name="Hotta K."/>
            <person name="Huang W."/>
            <person name="Kawashima T."/>
            <person name="Lemaire P."/>
            <person name="Martinez D."/>
            <person name="Meinertzhagen I.A."/>
            <person name="Necula S."/>
            <person name="Nonaka M."/>
            <person name="Putnam N."/>
            <person name="Rash S."/>
            <person name="Saiga H."/>
            <person name="Satake M."/>
            <person name="Terry A."/>
            <person name="Yamada L."/>
            <person name="Wang H.G."/>
            <person name="Awazu S."/>
            <person name="Azumi K."/>
            <person name="Boore J."/>
            <person name="Branno M."/>
            <person name="Chin-Bow S."/>
            <person name="DeSantis R."/>
            <person name="Doyle S."/>
            <person name="Francino P."/>
            <person name="Keys D.N."/>
            <person name="Haga S."/>
            <person name="Hayashi H."/>
            <person name="Hino K."/>
            <person name="Imai K.S."/>
            <person name="Inaba K."/>
            <person name="Kano S."/>
            <person name="Kobayashi K."/>
            <person name="Kobayashi M."/>
            <person name="Lee B.I."/>
            <person name="Makabe K.W."/>
            <person name="Manohar C."/>
            <person name="Matassi G."/>
            <person name="Medina M."/>
            <person name="Mochizuki Y."/>
            <person name="Mount S."/>
            <person name="Morishita T."/>
            <person name="Miura S."/>
            <person name="Nakayama A."/>
            <person name="Nishizaka S."/>
            <person name="Nomoto H."/>
            <person name="Ohta F."/>
            <person name="Oishi K."/>
            <person name="Rigoutsos I."/>
            <person name="Sano M."/>
            <person name="Sasaki A."/>
            <person name="Sasakura Y."/>
            <person name="Shoguchi E."/>
            <person name="Shin-i T."/>
            <person name="Spagnuolo A."/>
            <person name="Stainier D."/>
            <person name="Suzuki M.M."/>
            <person name="Tassy O."/>
            <person name="Takatori N."/>
            <person name="Tokuoka M."/>
            <person name="Yagi K."/>
            <person name="Yoshizaki F."/>
            <person name="Wada S."/>
            <person name="Zhang C."/>
            <person name="Hyatt P.D."/>
            <person name="Larimer F."/>
            <person name="Detter C."/>
            <person name="Doggett N."/>
            <person name="Glavina T."/>
            <person name="Hawkins T."/>
            <person name="Richardson P."/>
            <person name="Lucas S."/>
            <person name="Kohara Y."/>
            <person name="Levine M."/>
            <person name="Satoh N."/>
            <person name="Rokhsar D.S."/>
        </authorList>
    </citation>
    <scope>NUCLEOTIDE SEQUENCE [LARGE SCALE GENOMIC DNA]</scope>
</reference>
<accession>F6WZ28</accession>